<sequence length="161" mass="16481">MNLVAPGPGPAYPSHERAAAAAELETALYDRETCGKIIGPGGSTIKSIRESTGAKVVVSNESVCGMQVVSLSGSEAQIHAAKLCLAAIATSVSRLIGPGGATIRRLRDTSRAFIKIDNEDLPAPPGASEPCQQLRVTGTEAQVAAALMLMHDAGADSDTAQ</sequence>
<accession>A0A0D3JTY9</accession>
<name>A0A0D3JTY9_EMIH1</name>
<dbReference type="EnsemblProtists" id="EOD26974">
    <property type="protein sequence ID" value="EOD26974"/>
    <property type="gene ID" value="EMIHUDRAFT_236160"/>
</dbReference>
<dbReference type="SMART" id="SM00322">
    <property type="entry name" value="KH"/>
    <property type="match status" value="2"/>
</dbReference>
<dbReference type="SUPFAM" id="SSF54791">
    <property type="entry name" value="Eukaryotic type KH-domain (KH-domain type I)"/>
    <property type="match status" value="2"/>
</dbReference>
<reference evidence="4" key="2">
    <citation type="submission" date="2024-10" db="UniProtKB">
        <authorList>
            <consortium name="EnsemblProtists"/>
        </authorList>
    </citation>
    <scope>IDENTIFICATION</scope>
</reference>
<evidence type="ECO:0000259" key="3">
    <source>
        <dbReference type="SMART" id="SM00322"/>
    </source>
</evidence>
<organism evidence="4 5">
    <name type="scientific">Emiliania huxleyi (strain CCMP1516)</name>
    <dbReference type="NCBI Taxonomy" id="280463"/>
    <lineage>
        <taxon>Eukaryota</taxon>
        <taxon>Haptista</taxon>
        <taxon>Haptophyta</taxon>
        <taxon>Prymnesiophyceae</taxon>
        <taxon>Isochrysidales</taxon>
        <taxon>Noelaerhabdaceae</taxon>
        <taxon>Emiliania</taxon>
    </lineage>
</organism>
<dbReference type="GeneID" id="17272522"/>
<reference evidence="5" key="1">
    <citation type="journal article" date="2013" name="Nature">
        <title>Pan genome of the phytoplankton Emiliania underpins its global distribution.</title>
        <authorList>
            <person name="Read B.A."/>
            <person name="Kegel J."/>
            <person name="Klute M.J."/>
            <person name="Kuo A."/>
            <person name="Lefebvre S.C."/>
            <person name="Maumus F."/>
            <person name="Mayer C."/>
            <person name="Miller J."/>
            <person name="Monier A."/>
            <person name="Salamov A."/>
            <person name="Young J."/>
            <person name="Aguilar M."/>
            <person name="Claverie J.M."/>
            <person name="Frickenhaus S."/>
            <person name="Gonzalez K."/>
            <person name="Herman E.K."/>
            <person name="Lin Y.C."/>
            <person name="Napier J."/>
            <person name="Ogata H."/>
            <person name="Sarno A.F."/>
            <person name="Shmutz J."/>
            <person name="Schroeder D."/>
            <person name="de Vargas C."/>
            <person name="Verret F."/>
            <person name="von Dassow P."/>
            <person name="Valentin K."/>
            <person name="Van de Peer Y."/>
            <person name="Wheeler G."/>
            <person name="Dacks J.B."/>
            <person name="Delwiche C.F."/>
            <person name="Dyhrman S.T."/>
            <person name="Glockner G."/>
            <person name="John U."/>
            <person name="Richards T."/>
            <person name="Worden A.Z."/>
            <person name="Zhang X."/>
            <person name="Grigoriev I.V."/>
            <person name="Allen A.E."/>
            <person name="Bidle K."/>
            <person name="Borodovsky M."/>
            <person name="Bowler C."/>
            <person name="Brownlee C."/>
            <person name="Cock J.M."/>
            <person name="Elias M."/>
            <person name="Gladyshev V.N."/>
            <person name="Groth M."/>
            <person name="Guda C."/>
            <person name="Hadaegh A."/>
            <person name="Iglesias-Rodriguez M.D."/>
            <person name="Jenkins J."/>
            <person name="Jones B.M."/>
            <person name="Lawson T."/>
            <person name="Leese F."/>
            <person name="Lindquist E."/>
            <person name="Lobanov A."/>
            <person name="Lomsadze A."/>
            <person name="Malik S.B."/>
            <person name="Marsh M.E."/>
            <person name="Mackinder L."/>
            <person name="Mock T."/>
            <person name="Mueller-Roeber B."/>
            <person name="Pagarete A."/>
            <person name="Parker M."/>
            <person name="Probert I."/>
            <person name="Quesneville H."/>
            <person name="Raines C."/>
            <person name="Rensing S.A."/>
            <person name="Riano-Pachon D.M."/>
            <person name="Richier S."/>
            <person name="Rokitta S."/>
            <person name="Shiraiwa Y."/>
            <person name="Soanes D.M."/>
            <person name="van der Giezen M."/>
            <person name="Wahlund T.M."/>
            <person name="Williams B."/>
            <person name="Wilson W."/>
            <person name="Wolfe G."/>
            <person name="Wurch L.L."/>
        </authorList>
    </citation>
    <scope>NUCLEOTIDE SEQUENCE</scope>
</reference>
<proteinExistence type="predicted"/>
<dbReference type="InterPro" id="IPR036612">
    <property type="entry name" value="KH_dom_type_1_sf"/>
</dbReference>
<evidence type="ECO:0000256" key="2">
    <source>
        <dbReference type="PROSITE-ProRule" id="PRU00117"/>
    </source>
</evidence>
<dbReference type="PROSITE" id="PS50084">
    <property type="entry name" value="KH_TYPE_1"/>
    <property type="match status" value="2"/>
</dbReference>
<dbReference type="CDD" id="cd00105">
    <property type="entry name" value="KH-I"/>
    <property type="match status" value="2"/>
</dbReference>
<evidence type="ECO:0000256" key="1">
    <source>
        <dbReference type="ARBA" id="ARBA00022737"/>
    </source>
</evidence>
<dbReference type="Gene3D" id="3.30.1370.10">
    <property type="entry name" value="K Homology domain, type 1"/>
    <property type="match status" value="2"/>
</dbReference>
<dbReference type="AlphaFoldDB" id="A0A0D3JTY9"/>
<dbReference type="STRING" id="2903.R1F1D8"/>
<dbReference type="GO" id="GO:0003723">
    <property type="term" value="F:RNA binding"/>
    <property type="evidence" value="ECO:0007669"/>
    <property type="project" value="UniProtKB-UniRule"/>
</dbReference>
<feature type="domain" description="K Homology" evidence="3">
    <location>
        <begin position="20"/>
        <end position="90"/>
    </location>
</feature>
<keyword evidence="2" id="KW-0694">RNA-binding</keyword>
<keyword evidence="5" id="KW-1185">Reference proteome</keyword>
<evidence type="ECO:0000313" key="4">
    <source>
        <dbReference type="EnsemblProtists" id="EOD26974"/>
    </source>
</evidence>
<evidence type="ECO:0000313" key="5">
    <source>
        <dbReference type="Proteomes" id="UP000013827"/>
    </source>
</evidence>
<dbReference type="Pfam" id="PF00013">
    <property type="entry name" value="KH_1"/>
    <property type="match status" value="2"/>
</dbReference>
<dbReference type="PANTHER" id="PTHR10288">
    <property type="entry name" value="KH DOMAIN CONTAINING RNA BINDING PROTEIN"/>
    <property type="match status" value="1"/>
</dbReference>
<dbReference type="KEGG" id="ehx:EMIHUDRAFT_236160"/>
<feature type="domain" description="K Homology" evidence="3">
    <location>
        <begin position="92"/>
        <end position="155"/>
    </location>
</feature>
<dbReference type="HOGENOM" id="CLU_1646864_0_0_1"/>
<dbReference type="PaxDb" id="2903-EOD26974"/>
<dbReference type="InterPro" id="IPR004087">
    <property type="entry name" value="KH_dom"/>
</dbReference>
<protein>
    <recommendedName>
        <fullName evidence="3">K Homology domain-containing protein</fullName>
    </recommendedName>
</protein>
<keyword evidence="1" id="KW-0677">Repeat</keyword>
<dbReference type="Proteomes" id="UP000013827">
    <property type="component" value="Unassembled WGS sequence"/>
</dbReference>
<dbReference type="InterPro" id="IPR004088">
    <property type="entry name" value="KH_dom_type_1"/>
</dbReference>
<dbReference type="RefSeq" id="XP_005779403.1">
    <property type="nucleotide sequence ID" value="XM_005779346.1"/>
</dbReference>